<dbReference type="EMBL" id="CP003614">
    <property type="protein sequence ID" value="AFZ06277.1"/>
    <property type="molecule type" value="Genomic_DNA"/>
</dbReference>
<dbReference type="PATRIC" id="fig|179408.3.peg.2172"/>
<accession>K9VFL7</accession>
<feature type="domain" description="VapC50 C-terminal" evidence="1">
    <location>
        <begin position="128"/>
        <end position="182"/>
    </location>
</feature>
<proteinExistence type="predicted"/>
<name>K9VFL7_9CYAN</name>
<organism evidence="2 3">
    <name type="scientific">Phormidium nigroviride PCC 7112</name>
    <dbReference type="NCBI Taxonomy" id="179408"/>
    <lineage>
        <taxon>Bacteria</taxon>
        <taxon>Bacillati</taxon>
        <taxon>Cyanobacteriota</taxon>
        <taxon>Cyanophyceae</taxon>
        <taxon>Oscillatoriophycideae</taxon>
        <taxon>Oscillatoriales</taxon>
        <taxon>Oscillatoriaceae</taxon>
        <taxon>Phormidium</taxon>
    </lineage>
</organism>
<dbReference type="RefSeq" id="WP_015175594.1">
    <property type="nucleotide sequence ID" value="NC_019729.1"/>
</dbReference>
<dbReference type="eggNOG" id="COG1569">
    <property type="taxonomic scope" value="Bacteria"/>
</dbReference>
<sequence length="188" mass="21231">MEVPSVVLDSCVIFPMPLCDTLLRAAEAELYCVHFSQEILDGATRNLVKKGRMTEVKAARFQAMIKNTFPEATVEVPASLVEAMTNHPGDRHVVAAAIVANAKVIVTDNLKHFPKEALETYGIEAQHPDIFLTELFDKYPESMVEIIQQQFEYLKPPPHTVAELLEKLENNNRVPGFANRVRLRIYQQ</sequence>
<gene>
    <name evidence="2" type="ORF">Osc7112_1786</name>
</gene>
<dbReference type="OrthoDB" id="211933at2"/>
<dbReference type="AlphaFoldDB" id="K9VFL7"/>
<evidence type="ECO:0000259" key="1">
    <source>
        <dbReference type="Pfam" id="PF26343"/>
    </source>
</evidence>
<dbReference type="InterPro" id="IPR029060">
    <property type="entry name" value="PIN-like_dom_sf"/>
</dbReference>
<dbReference type="Proteomes" id="UP000010478">
    <property type="component" value="Chromosome"/>
</dbReference>
<dbReference type="HOGENOM" id="CLU_096418_0_1_3"/>
<dbReference type="STRING" id="179408.Osc7112_1786"/>
<reference evidence="2 3" key="1">
    <citation type="submission" date="2012-05" db="EMBL/GenBank/DDBJ databases">
        <title>Finished chromosome of genome of Oscillatoria sp. PCC 7112.</title>
        <authorList>
            <consortium name="US DOE Joint Genome Institute"/>
            <person name="Gugger M."/>
            <person name="Coursin T."/>
            <person name="Rippka R."/>
            <person name="Tandeau De Marsac N."/>
            <person name="Huntemann M."/>
            <person name="Wei C.-L."/>
            <person name="Han J."/>
            <person name="Detter J.C."/>
            <person name="Han C."/>
            <person name="Tapia R."/>
            <person name="Davenport K."/>
            <person name="Daligault H."/>
            <person name="Erkkila T."/>
            <person name="Gu W."/>
            <person name="Munk A.C.C."/>
            <person name="Teshima H."/>
            <person name="Xu Y."/>
            <person name="Chain P."/>
            <person name="Chen A."/>
            <person name="Krypides N."/>
            <person name="Mavromatis K."/>
            <person name="Markowitz V."/>
            <person name="Szeto E."/>
            <person name="Ivanova N."/>
            <person name="Mikhailova N."/>
            <person name="Ovchinnikova G."/>
            <person name="Pagani I."/>
            <person name="Pati A."/>
            <person name="Goodwin L."/>
            <person name="Peters L."/>
            <person name="Pitluck S."/>
            <person name="Woyke T."/>
            <person name="Kerfeld C."/>
        </authorList>
    </citation>
    <scope>NUCLEOTIDE SEQUENCE [LARGE SCALE GENOMIC DNA]</scope>
    <source>
        <strain evidence="2 3">PCC 7112</strain>
    </source>
</reference>
<dbReference type="SUPFAM" id="SSF88723">
    <property type="entry name" value="PIN domain-like"/>
    <property type="match status" value="1"/>
</dbReference>
<dbReference type="KEGG" id="oni:Osc7112_1786"/>
<keyword evidence="3" id="KW-1185">Reference proteome</keyword>
<evidence type="ECO:0000313" key="3">
    <source>
        <dbReference type="Proteomes" id="UP000010478"/>
    </source>
</evidence>
<protein>
    <recommendedName>
        <fullName evidence="1">VapC50 C-terminal domain-containing protein</fullName>
    </recommendedName>
</protein>
<dbReference type="Pfam" id="PF26343">
    <property type="entry name" value="VapC50_C"/>
    <property type="match status" value="1"/>
</dbReference>
<dbReference type="InterPro" id="IPR058652">
    <property type="entry name" value="VapC50_C"/>
</dbReference>
<evidence type="ECO:0000313" key="2">
    <source>
        <dbReference type="EMBL" id="AFZ06277.1"/>
    </source>
</evidence>